<name>A0A3B6PIP9_WHEAT</name>
<dbReference type="Gramene" id="TraesCS6B02G156900.1">
    <property type="protein sequence ID" value="TraesCS6B02G156900.1.cds1"/>
    <property type="gene ID" value="TraesCS6B02G156900"/>
</dbReference>
<evidence type="ECO:0000313" key="1">
    <source>
        <dbReference type="EnsemblPlants" id="TraesCS6B02G156900.1.cds1"/>
    </source>
</evidence>
<organism evidence="1">
    <name type="scientific">Triticum aestivum</name>
    <name type="common">Wheat</name>
    <dbReference type="NCBI Taxonomy" id="4565"/>
    <lineage>
        <taxon>Eukaryota</taxon>
        <taxon>Viridiplantae</taxon>
        <taxon>Streptophyta</taxon>
        <taxon>Embryophyta</taxon>
        <taxon>Tracheophyta</taxon>
        <taxon>Spermatophyta</taxon>
        <taxon>Magnoliopsida</taxon>
        <taxon>Liliopsida</taxon>
        <taxon>Poales</taxon>
        <taxon>Poaceae</taxon>
        <taxon>BOP clade</taxon>
        <taxon>Pooideae</taxon>
        <taxon>Triticodae</taxon>
        <taxon>Triticeae</taxon>
        <taxon>Triticinae</taxon>
        <taxon>Triticum</taxon>
    </lineage>
</organism>
<dbReference type="Gramene" id="TraesCS6B03G0397000.1">
    <property type="protein sequence ID" value="TraesCS6B03G0397000.1.CDS1"/>
    <property type="gene ID" value="TraesCS6B03G0397000"/>
</dbReference>
<dbReference type="AlphaFoldDB" id="A0A3B6PIP9"/>
<keyword evidence="2" id="KW-1185">Reference proteome</keyword>
<dbReference type="EnsemblPlants" id="TraesCS6B02G156900.1">
    <property type="protein sequence ID" value="TraesCS6B02G156900.1.cds1"/>
    <property type="gene ID" value="TraesCS6B02G156900"/>
</dbReference>
<sequence length="228" mass="24988">MEQLPSPGGIFPLNSLILSSSTEKDGALRQSVVGSCPVKLLVLALSTTRLFITPHVVDGNLPVNKLLEMFSTCRGRAGVEDGSSLGAPVRRLKLTSRTMLLLDDTNSSGKPPDSELHDRLRCNKPVRFPRNGEIDPSKPWEASETSVTVLFRLQVIPSQVQQLVSLPHDSARPPSCENPSRSWRRELFSCSVQELVRGAKDISSTRANPRQGKGNLPLFGQSCDRMAF</sequence>
<reference evidence="1" key="2">
    <citation type="submission" date="2018-10" db="UniProtKB">
        <authorList>
            <consortium name="EnsemblPlants"/>
        </authorList>
    </citation>
    <scope>IDENTIFICATION</scope>
</reference>
<reference evidence="1" key="1">
    <citation type="submission" date="2018-08" db="EMBL/GenBank/DDBJ databases">
        <authorList>
            <person name="Rossello M."/>
        </authorList>
    </citation>
    <scope>NUCLEOTIDE SEQUENCE [LARGE SCALE GENOMIC DNA]</scope>
    <source>
        <strain evidence="1">cv. Chinese Spring</strain>
    </source>
</reference>
<evidence type="ECO:0000313" key="2">
    <source>
        <dbReference type="Proteomes" id="UP000019116"/>
    </source>
</evidence>
<accession>A0A3B6PIP9</accession>
<proteinExistence type="predicted"/>
<dbReference type="OMA" id="CENPART"/>
<protein>
    <submittedName>
        <fullName evidence="1">Uncharacterized protein</fullName>
    </submittedName>
</protein>
<dbReference type="OrthoDB" id="695279at2759"/>
<dbReference type="Proteomes" id="UP000019116">
    <property type="component" value="Chromosome 6B"/>
</dbReference>